<dbReference type="Pfam" id="PF00144">
    <property type="entry name" value="Beta-lactamase"/>
    <property type="match status" value="1"/>
</dbReference>
<keyword evidence="1" id="KW-0812">Transmembrane</keyword>
<name>A0A915B2H3_PARUN</name>
<dbReference type="InterPro" id="IPR001466">
    <property type="entry name" value="Beta-lactam-related"/>
</dbReference>
<evidence type="ECO:0000256" key="1">
    <source>
        <dbReference type="SAM" id="Phobius"/>
    </source>
</evidence>
<dbReference type="InterPro" id="IPR012338">
    <property type="entry name" value="Beta-lactam/transpept-like"/>
</dbReference>
<evidence type="ECO:0000313" key="3">
    <source>
        <dbReference type="Proteomes" id="UP000887569"/>
    </source>
</evidence>
<protein>
    <submittedName>
        <fullName evidence="4">Beta-lactamase-related domain-containing protein</fullName>
    </submittedName>
</protein>
<reference evidence="4" key="1">
    <citation type="submission" date="2022-11" db="UniProtKB">
        <authorList>
            <consortium name="WormBaseParasite"/>
        </authorList>
    </citation>
    <scope>IDENTIFICATION</scope>
</reference>
<evidence type="ECO:0000259" key="2">
    <source>
        <dbReference type="Pfam" id="PF00144"/>
    </source>
</evidence>
<keyword evidence="3" id="KW-1185">Reference proteome</keyword>
<accession>A0A915B2H3</accession>
<dbReference type="SUPFAM" id="SSF56601">
    <property type="entry name" value="beta-lactamase/transpeptidase-like"/>
    <property type="match status" value="1"/>
</dbReference>
<dbReference type="WBParaSite" id="PgR024_g078_t02">
    <property type="protein sequence ID" value="PgR024_g078_t02"/>
    <property type="gene ID" value="PgR024_g078"/>
</dbReference>
<keyword evidence="1" id="KW-0472">Membrane</keyword>
<dbReference type="AlphaFoldDB" id="A0A915B2H3"/>
<feature type="transmembrane region" description="Helical" evidence="1">
    <location>
        <begin position="62"/>
        <end position="81"/>
    </location>
</feature>
<dbReference type="PANTHER" id="PTHR43319:SF3">
    <property type="entry name" value="BETA-LACTAMASE-RELATED DOMAIN-CONTAINING PROTEIN"/>
    <property type="match status" value="1"/>
</dbReference>
<sequence>MSSFTRTCSHHFKLALLRLLARYPIIGGGAFTLTAPNHHFSFTSFLTITSHRIRHYQNGMSVSLPMLTTAACASAAGIAWFSRRYLRLLDENTSEGTLHRRLQPLRSTFENILKNEAEGLALAVYCDGELLADLYGGYADRKLLRPWCSDTMASVFSTSKVLGCLVIAILVSRGQLHYEDLVAKHWPAFAENGKENITVQAIMEHKAGLIRFADDFDIDMANDPQFIAKLIEKTKPLWTPGTAVGYHATTFGWLVDQLVRRSDPNERGIGEFYREEILPLMPDKDFYIGLPVELNERVASVVNSKRYESFMDFLYSSLYKLGRLFRKHDLRSVALGYPEWMNVDDEVALNTAKVRAVENVAALGIGTARGLASVAVAVMQNNLIRADVWERLKKPSHMNLVKDIVIDRRALRGYGFFYSIHPTRKNSYLIGHGGHGGQMMVFDPETKIVVTIIRNGMRKSALAQKDSDRIIEQVFHLLDPR</sequence>
<dbReference type="Proteomes" id="UP000887569">
    <property type="component" value="Unplaced"/>
</dbReference>
<dbReference type="PANTHER" id="PTHR43319">
    <property type="entry name" value="BETA-LACTAMASE-RELATED"/>
    <property type="match status" value="1"/>
</dbReference>
<organism evidence="3 4">
    <name type="scientific">Parascaris univalens</name>
    <name type="common">Nematode worm</name>
    <dbReference type="NCBI Taxonomy" id="6257"/>
    <lineage>
        <taxon>Eukaryota</taxon>
        <taxon>Metazoa</taxon>
        <taxon>Ecdysozoa</taxon>
        <taxon>Nematoda</taxon>
        <taxon>Chromadorea</taxon>
        <taxon>Rhabditida</taxon>
        <taxon>Spirurina</taxon>
        <taxon>Ascaridomorpha</taxon>
        <taxon>Ascaridoidea</taxon>
        <taxon>Ascarididae</taxon>
        <taxon>Parascaris</taxon>
    </lineage>
</organism>
<proteinExistence type="predicted"/>
<dbReference type="Gene3D" id="3.40.710.10">
    <property type="entry name" value="DD-peptidase/beta-lactamase superfamily"/>
    <property type="match status" value="1"/>
</dbReference>
<feature type="domain" description="Beta-lactamase-related" evidence="2">
    <location>
        <begin position="107"/>
        <end position="473"/>
    </location>
</feature>
<dbReference type="InterPro" id="IPR052907">
    <property type="entry name" value="Beta-lactamase/esterase"/>
</dbReference>
<evidence type="ECO:0000313" key="4">
    <source>
        <dbReference type="WBParaSite" id="PgR024_g078_t02"/>
    </source>
</evidence>
<keyword evidence="1" id="KW-1133">Transmembrane helix</keyword>